<dbReference type="Gene3D" id="3.40.50.410">
    <property type="entry name" value="von Willebrand factor, type A domain"/>
    <property type="match status" value="1"/>
</dbReference>
<dbReference type="InterPro" id="IPR036465">
    <property type="entry name" value="vWFA_dom_sf"/>
</dbReference>
<evidence type="ECO:0000313" key="2">
    <source>
        <dbReference type="EMBL" id="GIJ53959.1"/>
    </source>
</evidence>
<keyword evidence="3" id="KW-1185">Reference proteome</keyword>
<dbReference type="Pfam" id="PF00092">
    <property type="entry name" value="VWA"/>
    <property type="match status" value="1"/>
</dbReference>
<dbReference type="SMART" id="SM00327">
    <property type="entry name" value="VWA"/>
    <property type="match status" value="1"/>
</dbReference>
<protein>
    <recommendedName>
        <fullName evidence="1">VWFA domain-containing protein</fullName>
    </recommendedName>
</protein>
<proteinExistence type="predicted"/>
<dbReference type="InterPro" id="IPR002035">
    <property type="entry name" value="VWF_A"/>
</dbReference>
<evidence type="ECO:0000259" key="1">
    <source>
        <dbReference type="PROSITE" id="PS50234"/>
    </source>
</evidence>
<dbReference type="SUPFAM" id="SSF53300">
    <property type="entry name" value="vWA-like"/>
    <property type="match status" value="1"/>
</dbReference>
<name>A0A8J3YXS6_9ACTN</name>
<accession>A0A8J3YXS6</accession>
<dbReference type="RefSeq" id="WP_239151382.1">
    <property type="nucleotide sequence ID" value="NZ_BOPG01000009.1"/>
</dbReference>
<reference evidence="2" key="1">
    <citation type="submission" date="2021-01" db="EMBL/GenBank/DDBJ databases">
        <title>Whole genome shotgun sequence of Virgisporangium aurantiacum NBRC 16421.</title>
        <authorList>
            <person name="Komaki H."/>
            <person name="Tamura T."/>
        </authorList>
    </citation>
    <scope>NUCLEOTIDE SEQUENCE</scope>
    <source>
        <strain evidence="2">NBRC 16421</strain>
    </source>
</reference>
<dbReference type="EMBL" id="BOPG01000009">
    <property type="protein sequence ID" value="GIJ53959.1"/>
    <property type="molecule type" value="Genomic_DNA"/>
</dbReference>
<gene>
    <name evidence="2" type="ORF">Vau01_014750</name>
</gene>
<dbReference type="Proteomes" id="UP000612585">
    <property type="component" value="Unassembled WGS sequence"/>
</dbReference>
<evidence type="ECO:0000313" key="3">
    <source>
        <dbReference type="Proteomes" id="UP000612585"/>
    </source>
</evidence>
<comment type="caution">
    <text evidence="2">The sequence shown here is derived from an EMBL/GenBank/DDBJ whole genome shotgun (WGS) entry which is preliminary data.</text>
</comment>
<dbReference type="AlphaFoldDB" id="A0A8J3YXS6"/>
<feature type="domain" description="VWFA" evidence="1">
    <location>
        <begin position="367"/>
        <end position="561"/>
    </location>
</feature>
<dbReference type="PROSITE" id="PS50234">
    <property type="entry name" value="VWFA"/>
    <property type="match status" value="1"/>
</dbReference>
<organism evidence="2 3">
    <name type="scientific">Virgisporangium aurantiacum</name>
    <dbReference type="NCBI Taxonomy" id="175570"/>
    <lineage>
        <taxon>Bacteria</taxon>
        <taxon>Bacillati</taxon>
        <taxon>Actinomycetota</taxon>
        <taxon>Actinomycetes</taxon>
        <taxon>Micromonosporales</taxon>
        <taxon>Micromonosporaceae</taxon>
        <taxon>Virgisporangium</taxon>
    </lineage>
</organism>
<sequence length="564" mass="58439">MQTAGVAVAVVALLAGALFGYRQFTADDAASAGCDNPLRLSLAVSPELVPVAQATATDWVRSGVSVADRCIAVDVTSADSADVAAALASKSELNLPGVTGAQQVKVPNVWIPESSTWLQRLRTLGPNLAPNEAPSVASSPVVVAVPQPVATNVFQWPQAKLTWKDLLKRMTTGTGLRAGIVEPTRDAAGLAGLVSLAVAANDGGANAQQTTAAAMRGLVVGRSAVRDDLLQRFPRAADQATLASAVSAAPLSEQTVNAYNAKTPAVPLAALYPDPTPAALDYPFTVVPGGDADRTTAAERLRAAFTGDKYRDRLAAAGLRAADGSTGKGFPAAPGAPAAGGQGAAAPNLQVVDRILSTWTAMTAPARTLSVFDVSGSMNRTVPTAGNLPRMQVLLEAAKRGLSLFDDTWATGLWIFSTELDGPGTADYKELVPIGPLTTNRQTVLNTLNAITATQNGDTGLYDTILAGYKRLKDGWEPGMVNTLIVMTDGENDDKNGLNRDQLLNELGKIKDPAKPVRVLIIAFGPDVAPDGLKPITNLTSGGVFAAPDPAKIGDIFLQAITTR</sequence>